<keyword evidence="3" id="KW-1185">Reference proteome</keyword>
<keyword evidence="1" id="KW-0472">Membrane</keyword>
<gene>
    <name evidence="2" type="ORF">SAMN04487945_1849</name>
</gene>
<dbReference type="AlphaFoldDB" id="A0A1I0PPI6"/>
<dbReference type="STRING" id="355548.SAMN04487945_1849"/>
<proteinExistence type="predicted"/>
<keyword evidence="1" id="KW-0812">Transmembrane</keyword>
<evidence type="ECO:0000313" key="2">
    <source>
        <dbReference type="EMBL" id="SEW16324.1"/>
    </source>
</evidence>
<evidence type="ECO:0000313" key="3">
    <source>
        <dbReference type="Proteomes" id="UP000198518"/>
    </source>
</evidence>
<reference evidence="2 3" key="1">
    <citation type="submission" date="2016-10" db="EMBL/GenBank/DDBJ databases">
        <authorList>
            <person name="de Groot N.N."/>
        </authorList>
    </citation>
    <scope>NUCLEOTIDE SEQUENCE [LARGE SCALE GENOMIC DNA]</scope>
    <source>
        <strain evidence="2 3">CGMCC 1.5337</strain>
    </source>
</reference>
<protein>
    <submittedName>
        <fullName evidence="2">Uncharacterized protein</fullName>
    </submittedName>
</protein>
<evidence type="ECO:0000256" key="1">
    <source>
        <dbReference type="SAM" id="Phobius"/>
    </source>
</evidence>
<accession>A0A1I0PPI6</accession>
<feature type="transmembrane region" description="Helical" evidence="1">
    <location>
        <begin position="95"/>
        <end position="113"/>
    </location>
</feature>
<dbReference type="RefSeq" id="WP_089669023.1">
    <property type="nucleotide sequence ID" value="NZ_FOJA01000001.1"/>
</dbReference>
<organism evidence="2 3">
    <name type="scientific">Halobacterium jilantaiense</name>
    <dbReference type="NCBI Taxonomy" id="355548"/>
    <lineage>
        <taxon>Archaea</taxon>
        <taxon>Methanobacteriati</taxon>
        <taxon>Methanobacteriota</taxon>
        <taxon>Stenosarchaea group</taxon>
        <taxon>Halobacteria</taxon>
        <taxon>Halobacteriales</taxon>
        <taxon>Halobacteriaceae</taxon>
        <taxon>Halobacterium</taxon>
    </lineage>
</organism>
<keyword evidence="1" id="KW-1133">Transmembrane helix</keyword>
<feature type="transmembrane region" description="Helical" evidence="1">
    <location>
        <begin position="120"/>
        <end position="142"/>
    </location>
</feature>
<feature type="transmembrane region" description="Helical" evidence="1">
    <location>
        <begin position="38"/>
        <end position="59"/>
    </location>
</feature>
<name>A0A1I0PPI6_9EURY</name>
<feature type="transmembrane region" description="Helical" evidence="1">
    <location>
        <begin position="148"/>
        <end position="167"/>
    </location>
</feature>
<dbReference type="EMBL" id="FOJA01000001">
    <property type="protein sequence ID" value="SEW16324.1"/>
    <property type="molecule type" value="Genomic_DNA"/>
</dbReference>
<sequence length="170" mass="17205">MQHRRGRRLVAAAVVVVAAAAILVAARAQSPPGAVPDIWPYPVTVLAAVALATAGHVAVTGRLRPTTVSATTAIALAAVVATAPTFDYTWDSQSAVYFVFGLGALPAAAGAALKRQESSLTRALVATALVTAVVAAVVNGSWSLPEFVGIHLAASLPVAALGFAFTVREP</sequence>
<dbReference type="Proteomes" id="UP000198518">
    <property type="component" value="Unassembled WGS sequence"/>
</dbReference>
<feature type="transmembrane region" description="Helical" evidence="1">
    <location>
        <begin position="66"/>
        <end position="83"/>
    </location>
</feature>